<name>A0A813XBQ9_9BILA</name>
<sequence length="304" mass="34409">MKYQRVLYTNKLTAEIKSKLGIVSIDKRLSSKKNVYFVSFASNADMKIADRIAKQIRNIALKPIQAISSDNQYEHRISIHNNRKRLLSSSTSPTFLSPTTTLSFLSNCDSPCTTPQPSSPVQQANETLEERAKRILGSRLVIHKTVPPIPTLQPRNFLNSSADVNSSNNYLIRYEKDKKQLIDNVTSCLKTMEIVRQAADHLCQIHKRGIDCREAVNSFFKVHTTNFYMKATTFAQIMAACSRGLRLFWSNIADIINVLKVDIHHQESFMTEVASSNFISSKIDITTSIAMSSKLAYQLTRLSR</sequence>
<dbReference type="OrthoDB" id="10023098at2759"/>
<protein>
    <submittedName>
        <fullName evidence="1">Uncharacterized protein</fullName>
    </submittedName>
</protein>
<dbReference type="Proteomes" id="UP000663891">
    <property type="component" value="Unassembled WGS sequence"/>
</dbReference>
<accession>A0A813XBQ9</accession>
<proteinExistence type="predicted"/>
<dbReference type="Proteomes" id="UP000663881">
    <property type="component" value="Unassembled WGS sequence"/>
</dbReference>
<organism evidence="1 3">
    <name type="scientific">Adineta steineri</name>
    <dbReference type="NCBI Taxonomy" id="433720"/>
    <lineage>
        <taxon>Eukaryota</taxon>
        <taxon>Metazoa</taxon>
        <taxon>Spiralia</taxon>
        <taxon>Gnathifera</taxon>
        <taxon>Rotifera</taxon>
        <taxon>Eurotatoria</taxon>
        <taxon>Bdelloidea</taxon>
        <taxon>Adinetida</taxon>
        <taxon>Adinetidae</taxon>
        <taxon>Adineta</taxon>
    </lineage>
</organism>
<evidence type="ECO:0000313" key="1">
    <source>
        <dbReference type="EMBL" id="CAF0869268.1"/>
    </source>
</evidence>
<evidence type="ECO:0000313" key="3">
    <source>
        <dbReference type="Proteomes" id="UP000663891"/>
    </source>
</evidence>
<evidence type="ECO:0000313" key="2">
    <source>
        <dbReference type="EMBL" id="CAF3852873.1"/>
    </source>
</evidence>
<dbReference type="AlphaFoldDB" id="A0A813XBQ9"/>
<reference evidence="1" key="1">
    <citation type="submission" date="2021-02" db="EMBL/GenBank/DDBJ databases">
        <authorList>
            <person name="Nowell W R."/>
        </authorList>
    </citation>
    <scope>NUCLEOTIDE SEQUENCE</scope>
</reference>
<comment type="caution">
    <text evidence="1">The sequence shown here is derived from an EMBL/GenBank/DDBJ whole genome shotgun (WGS) entry which is preliminary data.</text>
</comment>
<dbReference type="EMBL" id="CAJNON010000049">
    <property type="protein sequence ID" value="CAF0869268.1"/>
    <property type="molecule type" value="Genomic_DNA"/>
</dbReference>
<dbReference type="EMBL" id="CAJOAY010001513">
    <property type="protein sequence ID" value="CAF3852873.1"/>
    <property type="molecule type" value="Genomic_DNA"/>
</dbReference>
<gene>
    <name evidence="2" type="ORF">OKA104_LOCUS21599</name>
    <name evidence="1" type="ORF">VCS650_LOCUS7629</name>
</gene>